<dbReference type="PANTHER" id="PTHR43427:SF12">
    <property type="entry name" value="CHLORIDE TRANSPORTER"/>
    <property type="match status" value="1"/>
</dbReference>
<reference evidence="2 3" key="1">
    <citation type="submission" date="2021-06" db="EMBL/GenBank/DDBJ databases">
        <title>Gemonas diversity in paddy soil.</title>
        <authorList>
            <person name="Liu G."/>
        </authorList>
    </citation>
    <scope>NUCLEOTIDE SEQUENCE [LARGE SCALE GENOMIC DNA]</scope>
    <source>
        <strain evidence="2 3">RG10</strain>
    </source>
</reference>
<keyword evidence="1" id="KW-0812">Transmembrane</keyword>
<dbReference type="InterPro" id="IPR050368">
    <property type="entry name" value="ClC-type_chloride_channel"/>
</dbReference>
<feature type="transmembrane region" description="Helical" evidence="1">
    <location>
        <begin position="317"/>
        <end position="335"/>
    </location>
</feature>
<dbReference type="EMBL" id="CP076723">
    <property type="protein sequence ID" value="QWV92963.1"/>
    <property type="molecule type" value="Genomic_DNA"/>
</dbReference>
<organism evidence="2 3">
    <name type="scientific">Geomonas oryzisoli</name>
    <dbReference type="NCBI Taxonomy" id="2847992"/>
    <lineage>
        <taxon>Bacteria</taxon>
        <taxon>Pseudomonadati</taxon>
        <taxon>Thermodesulfobacteriota</taxon>
        <taxon>Desulfuromonadia</taxon>
        <taxon>Geobacterales</taxon>
        <taxon>Geobacteraceae</taxon>
        <taxon>Geomonas</taxon>
    </lineage>
</organism>
<sequence>MNRKIVEQVTLLASVIKWASYASAVGVLVGGGTTAFLKALAWSTSQYSKMPDYYLLLPVTLVASALLVRWFAPDAAGHGTEKVIEAVHQRMGRIPVMVVPVKLAATVITLAGGGSAGKEGPCAQIGAGLASSFASLLRLNDVDRRKLVICGISAGFATVFGTPIAGALFGVEVLVLGQVFYDVLFPSFVAGIIGFHVAGKLGASYPHPAAEIIPAVTGWSFTEMILLGIWCGVAALLFIELMQLGHRLFARLSWHPVVKALLGGVLLVLIGRFVSLRYLGLGLDSIDAALNGAVLPAGATFMKMIATSITLGSGGSGGVVTPIFFIGTAAGNLFASLFHEPLVATFSAIGMVALLAGAANTPIAASVMAMELFGAGIAPHAGVACMVSFLIVGYRSIYPSQILGIQKSSSLKVETGRPLGQLNPEKRQDHLAISLPSFVVKGAKVLGKNRKRYK</sequence>
<feature type="transmembrane region" description="Helical" evidence="1">
    <location>
        <begin position="377"/>
        <end position="397"/>
    </location>
</feature>
<evidence type="ECO:0000313" key="3">
    <source>
        <dbReference type="Proteomes" id="UP000683557"/>
    </source>
</evidence>
<dbReference type="Pfam" id="PF00654">
    <property type="entry name" value="Voltage_CLC"/>
    <property type="match status" value="1"/>
</dbReference>
<feature type="transmembrane region" description="Helical" evidence="1">
    <location>
        <begin position="183"/>
        <end position="203"/>
    </location>
</feature>
<feature type="transmembrane region" description="Helical" evidence="1">
    <location>
        <begin position="257"/>
        <end position="276"/>
    </location>
</feature>
<feature type="transmembrane region" description="Helical" evidence="1">
    <location>
        <begin position="224"/>
        <end position="245"/>
    </location>
</feature>
<proteinExistence type="predicted"/>
<feature type="transmembrane region" description="Helical" evidence="1">
    <location>
        <begin position="288"/>
        <end position="311"/>
    </location>
</feature>
<feature type="transmembrane region" description="Helical" evidence="1">
    <location>
        <begin position="21"/>
        <end position="41"/>
    </location>
</feature>
<gene>
    <name evidence="2" type="ORF">KP004_17600</name>
</gene>
<dbReference type="Proteomes" id="UP000683557">
    <property type="component" value="Chromosome"/>
</dbReference>
<feature type="transmembrane region" description="Helical" evidence="1">
    <location>
        <begin position="147"/>
        <end position="171"/>
    </location>
</feature>
<keyword evidence="1" id="KW-0472">Membrane</keyword>
<evidence type="ECO:0000256" key="1">
    <source>
        <dbReference type="SAM" id="Phobius"/>
    </source>
</evidence>
<accession>A0ABX8J3G8</accession>
<evidence type="ECO:0000313" key="2">
    <source>
        <dbReference type="EMBL" id="QWV92963.1"/>
    </source>
</evidence>
<keyword evidence="3" id="KW-1185">Reference proteome</keyword>
<protein>
    <submittedName>
        <fullName evidence="2">Chloride channel protein</fullName>
    </submittedName>
</protein>
<dbReference type="InterPro" id="IPR001807">
    <property type="entry name" value="ClC"/>
</dbReference>
<keyword evidence="1" id="KW-1133">Transmembrane helix</keyword>
<dbReference type="PANTHER" id="PTHR43427">
    <property type="entry name" value="CHLORIDE CHANNEL PROTEIN CLC-E"/>
    <property type="match status" value="1"/>
</dbReference>
<dbReference type="RefSeq" id="WP_216799719.1">
    <property type="nucleotide sequence ID" value="NZ_CP076723.1"/>
</dbReference>
<feature type="transmembrane region" description="Helical" evidence="1">
    <location>
        <begin position="342"/>
        <end position="365"/>
    </location>
</feature>
<name>A0ABX8J3G8_9BACT</name>
<feature type="transmembrane region" description="Helical" evidence="1">
    <location>
        <begin position="53"/>
        <end position="72"/>
    </location>
</feature>